<dbReference type="Proteomes" id="UP001497382">
    <property type="component" value="Unassembled WGS sequence"/>
</dbReference>
<dbReference type="AlphaFoldDB" id="A0AAV1ZI69"/>
<gene>
    <name evidence="1" type="ORF">LARSCL_LOCUS5130</name>
</gene>
<keyword evidence="2" id="KW-1185">Reference proteome</keyword>
<name>A0AAV1ZI69_9ARAC</name>
<organism evidence="1 2">
    <name type="scientific">Larinioides sclopetarius</name>
    <dbReference type="NCBI Taxonomy" id="280406"/>
    <lineage>
        <taxon>Eukaryota</taxon>
        <taxon>Metazoa</taxon>
        <taxon>Ecdysozoa</taxon>
        <taxon>Arthropoda</taxon>
        <taxon>Chelicerata</taxon>
        <taxon>Arachnida</taxon>
        <taxon>Araneae</taxon>
        <taxon>Araneomorphae</taxon>
        <taxon>Entelegynae</taxon>
        <taxon>Araneoidea</taxon>
        <taxon>Araneidae</taxon>
        <taxon>Larinioides</taxon>
    </lineage>
</organism>
<evidence type="ECO:0000313" key="1">
    <source>
        <dbReference type="EMBL" id="CAL1270143.1"/>
    </source>
</evidence>
<sequence>MGEKQETIDPINDKCITNYDADFCSFYYETVKRLLDIDNVANVSYLYRYAKILSKYYDIYCNVKSDEDPNDVIIKLLKDSLYYRLIYVYKNATLLSSAVAFHFCNIYKKDPFIIKRLIKKKLLKICSFGGSSVPDIVAIITVLKSVGLKYGIELDFRVTIIDFSADWKNTCIIVLSCLKEFREATWKISFIQSSSEIKNWKPEMFKAIQEADVVTMVKTISDVGLKKNIVKMVCNKLQTQAVFFILDNPTTKLIKFYIDISDLDDLHLIQVELYDYHTLDIEAVKLFRTLYKKYFGIEKYLRSNVACSLFVAVWMKASSETETRHKDNIECMFQTNAEKYNPKPSFLSHNALTNWENLFTKKKEAAGWNPKGIKQGVLREKEKRNNMFGKYIPQKKEVNSLQNHLLTQVEWLENDRKEFTETNEKTLNEYLTRKKQYSLTKKNAYFASLGALNKLSVIE</sequence>
<protein>
    <submittedName>
        <fullName evidence="1">Uncharacterized protein</fullName>
    </submittedName>
</protein>
<accession>A0AAV1ZI69</accession>
<reference evidence="1 2" key="1">
    <citation type="submission" date="2024-04" db="EMBL/GenBank/DDBJ databases">
        <authorList>
            <person name="Rising A."/>
            <person name="Reimegard J."/>
            <person name="Sonavane S."/>
            <person name="Akerstrom W."/>
            <person name="Nylinder S."/>
            <person name="Hedman E."/>
            <person name="Kallberg Y."/>
        </authorList>
    </citation>
    <scope>NUCLEOTIDE SEQUENCE [LARGE SCALE GENOMIC DNA]</scope>
</reference>
<evidence type="ECO:0000313" key="2">
    <source>
        <dbReference type="Proteomes" id="UP001497382"/>
    </source>
</evidence>
<proteinExistence type="predicted"/>
<comment type="caution">
    <text evidence="1">The sequence shown here is derived from an EMBL/GenBank/DDBJ whole genome shotgun (WGS) entry which is preliminary data.</text>
</comment>
<dbReference type="EMBL" id="CAXIEN010000046">
    <property type="protein sequence ID" value="CAL1270143.1"/>
    <property type="molecule type" value="Genomic_DNA"/>
</dbReference>